<evidence type="ECO:0000259" key="3">
    <source>
        <dbReference type="Pfam" id="PF00561"/>
    </source>
</evidence>
<dbReference type="InterPro" id="IPR029058">
    <property type="entry name" value="AB_hydrolase_fold"/>
</dbReference>
<evidence type="ECO:0000313" key="5">
    <source>
        <dbReference type="Proteomes" id="UP000314294"/>
    </source>
</evidence>
<sequence>MVVGFSLGGNIVCKFLGENRMNQERVLCCVSVCQGYSALRAQETFLQWDQFRRFYNFLMADNMKKIILSHKPGQSGSDRVNPGQTGSERVRPGQSGSTRVNPGQSGSTRVNPGQSGSERVRAGQHVPSESMWAEPPSSGPPEVRGSGSASSGRAFDVFVFDLLFRCFFFWSVFCSVLYFACCVTSLRRRVYQRVY</sequence>
<name>A0A4Z2EFZ8_9TELE</name>
<evidence type="ECO:0000256" key="2">
    <source>
        <dbReference type="SAM" id="Phobius"/>
    </source>
</evidence>
<evidence type="ECO:0000313" key="4">
    <source>
        <dbReference type="EMBL" id="TNN27571.1"/>
    </source>
</evidence>
<organism evidence="4 5">
    <name type="scientific">Liparis tanakae</name>
    <name type="common">Tanaka's snailfish</name>
    <dbReference type="NCBI Taxonomy" id="230148"/>
    <lineage>
        <taxon>Eukaryota</taxon>
        <taxon>Metazoa</taxon>
        <taxon>Chordata</taxon>
        <taxon>Craniata</taxon>
        <taxon>Vertebrata</taxon>
        <taxon>Euteleostomi</taxon>
        <taxon>Actinopterygii</taxon>
        <taxon>Neopterygii</taxon>
        <taxon>Teleostei</taxon>
        <taxon>Neoteleostei</taxon>
        <taxon>Acanthomorphata</taxon>
        <taxon>Eupercaria</taxon>
        <taxon>Perciformes</taxon>
        <taxon>Cottioidei</taxon>
        <taxon>Cottales</taxon>
        <taxon>Liparidae</taxon>
        <taxon>Liparis</taxon>
    </lineage>
</organism>
<keyword evidence="5" id="KW-1185">Reference proteome</keyword>
<comment type="caution">
    <text evidence="4">The sequence shown here is derived from an EMBL/GenBank/DDBJ whole genome shotgun (WGS) entry which is preliminary data.</text>
</comment>
<reference evidence="4 5" key="1">
    <citation type="submission" date="2019-03" db="EMBL/GenBank/DDBJ databases">
        <title>First draft genome of Liparis tanakae, snailfish: a comprehensive survey of snailfish specific genes.</title>
        <authorList>
            <person name="Kim W."/>
            <person name="Song I."/>
            <person name="Jeong J.-H."/>
            <person name="Kim D."/>
            <person name="Kim S."/>
            <person name="Ryu S."/>
            <person name="Song J.Y."/>
            <person name="Lee S.K."/>
        </authorList>
    </citation>
    <scope>NUCLEOTIDE SEQUENCE [LARGE SCALE GENOMIC DNA]</scope>
    <source>
        <tissue evidence="4">Muscle</tissue>
    </source>
</reference>
<feature type="domain" description="AB hydrolase-1" evidence="3">
    <location>
        <begin position="2"/>
        <end position="76"/>
    </location>
</feature>
<accession>A0A4Z2EFZ8</accession>
<protein>
    <submittedName>
        <fullName evidence="4">Monoacylglycerol lipase ABHD2-A</fullName>
    </submittedName>
</protein>
<gene>
    <name evidence="4" type="primary">abhd2a_0</name>
    <name evidence="4" type="ORF">EYF80_062284</name>
</gene>
<proteinExistence type="predicted"/>
<keyword evidence="2" id="KW-0812">Transmembrane</keyword>
<keyword evidence="2" id="KW-0472">Membrane</keyword>
<feature type="compositionally biased region" description="Polar residues" evidence="1">
    <location>
        <begin position="94"/>
        <end position="117"/>
    </location>
</feature>
<dbReference type="InterPro" id="IPR000073">
    <property type="entry name" value="AB_hydrolase_1"/>
</dbReference>
<dbReference type="Pfam" id="PF00561">
    <property type="entry name" value="Abhydrolase_1"/>
    <property type="match status" value="1"/>
</dbReference>
<dbReference type="OrthoDB" id="5954035at2759"/>
<dbReference type="Proteomes" id="UP000314294">
    <property type="component" value="Unassembled WGS sequence"/>
</dbReference>
<dbReference type="AlphaFoldDB" id="A0A4Z2EFZ8"/>
<dbReference type="SUPFAM" id="SSF53474">
    <property type="entry name" value="alpha/beta-Hydrolases"/>
    <property type="match status" value="1"/>
</dbReference>
<keyword evidence="2" id="KW-1133">Transmembrane helix</keyword>
<feature type="transmembrane region" description="Helical" evidence="2">
    <location>
        <begin position="167"/>
        <end position="186"/>
    </location>
</feature>
<dbReference type="EMBL" id="SRLO01008062">
    <property type="protein sequence ID" value="TNN27571.1"/>
    <property type="molecule type" value="Genomic_DNA"/>
</dbReference>
<evidence type="ECO:0000256" key="1">
    <source>
        <dbReference type="SAM" id="MobiDB-lite"/>
    </source>
</evidence>
<feature type="compositionally biased region" description="Polar residues" evidence="1">
    <location>
        <begin position="72"/>
        <end position="87"/>
    </location>
</feature>
<feature type="region of interest" description="Disordered" evidence="1">
    <location>
        <begin position="69"/>
        <end position="146"/>
    </location>
</feature>